<dbReference type="PANTHER" id="PTHR11252:SF0">
    <property type="entry name" value="POLYRIBONUCLEOTIDE NUCLEOTIDYLTRANSFERASE 1, MITOCHONDRIAL"/>
    <property type="match status" value="1"/>
</dbReference>
<evidence type="ECO:0000313" key="4">
    <source>
        <dbReference type="Proteomes" id="UP001162164"/>
    </source>
</evidence>
<dbReference type="EMBL" id="JAPWTJ010000658">
    <property type="protein sequence ID" value="KAJ8976534.1"/>
    <property type="molecule type" value="Genomic_DNA"/>
</dbReference>
<name>A0ABQ9JEE1_9CUCU</name>
<organism evidence="3 4">
    <name type="scientific">Molorchus minor</name>
    <dbReference type="NCBI Taxonomy" id="1323400"/>
    <lineage>
        <taxon>Eukaryota</taxon>
        <taxon>Metazoa</taxon>
        <taxon>Ecdysozoa</taxon>
        <taxon>Arthropoda</taxon>
        <taxon>Hexapoda</taxon>
        <taxon>Insecta</taxon>
        <taxon>Pterygota</taxon>
        <taxon>Neoptera</taxon>
        <taxon>Endopterygota</taxon>
        <taxon>Coleoptera</taxon>
        <taxon>Polyphaga</taxon>
        <taxon>Cucujiformia</taxon>
        <taxon>Chrysomeloidea</taxon>
        <taxon>Cerambycidae</taxon>
        <taxon>Lamiinae</taxon>
        <taxon>Monochamini</taxon>
        <taxon>Molorchus</taxon>
    </lineage>
</organism>
<proteinExistence type="predicted"/>
<gene>
    <name evidence="3" type="ORF">NQ317_017941</name>
</gene>
<dbReference type="InterPro" id="IPR001247">
    <property type="entry name" value="ExoRNase_PH_dom1"/>
</dbReference>
<evidence type="ECO:0000256" key="1">
    <source>
        <dbReference type="ARBA" id="ARBA00022884"/>
    </source>
</evidence>
<feature type="domain" description="Exoribonuclease phosphorolytic" evidence="2">
    <location>
        <begin position="32"/>
        <end position="126"/>
    </location>
</feature>
<dbReference type="InterPro" id="IPR012162">
    <property type="entry name" value="PNPase"/>
</dbReference>
<keyword evidence="1" id="KW-0694">RNA-binding</keyword>
<dbReference type="InterPro" id="IPR027408">
    <property type="entry name" value="PNPase/RNase_PH_dom_sf"/>
</dbReference>
<keyword evidence="4" id="KW-1185">Reference proteome</keyword>
<sequence length="127" mass="14183">MFLINANRRKINIRNYSEGLNAPEVNIPFSNGRNLNISTGQYARLADGCAVATLGDTSVMVTVVSKTKPSSTGFLPLVVDYRQKSAAAGRIPTNFFRRELGPSEREILTARLIDRSLRPLFPENFYF</sequence>
<protein>
    <recommendedName>
        <fullName evidence="2">Exoribonuclease phosphorolytic domain-containing protein</fullName>
    </recommendedName>
</protein>
<comment type="caution">
    <text evidence="3">The sequence shown here is derived from an EMBL/GenBank/DDBJ whole genome shotgun (WGS) entry which is preliminary data.</text>
</comment>
<dbReference type="Proteomes" id="UP001162164">
    <property type="component" value="Unassembled WGS sequence"/>
</dbReference>
<dbReference type="SUPFAM" id="SSF54211">
    <property type="entry name" value="Ribosomal protein S5 domain 2-like"/>
    <property type="match status" value="1"/>
</dbReference>
<dbReference type="Gene3D" id="3.30.230.70">
    <property type="entry name" value="GHMP Kinase, N-terminal domain"/>
    <property type="match status" value="1"/>
</dbReference>
<dbReference type="InterPro" id="IPR020568">
    <property type="entry name" value="Ribosomal_Su5_D2-typ_SF"/>
</dbReference>
<evidence type="ECO:0000259" key="2">
    <source>
        <dbReference type="Pfam" id="PF01138"/>
    </source>
</evidence>
<evidence type="ECO:0000313" key="3">
    <source>
        <dbReference type="EMBL" id="KAJ8976534.1"/>
    </source>
</evidence>
<dbReference type="Pfam" id="PF01138">
    <property type="entry name" value="RNase_PH"/>
    <property type="match status" value="1"/>
</dbReference>
<dbReference type="PANTHER" id="PTHR11252">
    <property type="entry name" value="POLYRIBONUCLEOTIDE NUCLEOTIDYLTRANSFERASE"/>
    <property type="match status" value="1"/>
</dbReference>
<accession>A0ABQ9JEE1</accession>
<reference evidence="3" key="1">
    <citation type="journal article" date="2023" name="Insect Mol. Biol.">
        <title>Genome sequencing provides insights into the evolution of gene families encoding plant cell wall-degrading enzymes in longhorned beetles.</title>
        <authorList>
            <person name="Shin N.R."/>
            <person name="Okamura Y."/>
            <person name="Kirsch R."/>
            <person name="Pauchet Y."/>
        </authorList>
    </citation>
    <scope>NUCLEOTIDE SEQUENCE</scope>
    <source>
        <strain evidence="3">MMC_N1</strain>
    </source>
</reference>